<dbReference type="Pfam" id="PF05065">
    <property type="entry name" value="Phage_capsid"/>
    <property type="match status" value="1"/>
</dbReference>
<feature type="domain" description="Phage capsid-like C-terminal" evidence="1">
    <location>
        <begin position="66"/>
        <end position="132"/>
    </location>
</feature>
<dbReference type="SUPFAM" id="SSF56563">
    <property type="entry name" value="Major capsid protein gp5"/>
    <property type="match status" value="1"/>
</dbReference>
<reference evidence="2" key="1">
    <citation type="submission" date="2019-03" db="EMBL/GenBank/DDBJ databases">
        <title>Single cell metagenomics reveals metabolic interactions within the superorganism composed of flagellate Streblomastix strix and complex community of Bacteroidetes bacteria on its surface.</title>
        <authorList>
            <person name="Treitli S.C."/>
            <person name="Kolisko M."/>
            <person name="Husnik F."/>
            <person name="Keeling P."/>
            <person name="Hampl V."/>
        </authorList>
    </citation>
    <scope>NUCLEOTIDE SEQUENCE</scope>
    <source>
        <strain evidence="2">STM</strain>
    </source>
</reference>
<accession>A0A5J4SIH0</accession>
<proteinExistence type="predicted"/>
<dbReference type="AlphaFoldDB" id="A0A5J4SIH0"/>
<protein>
    <recommendedName>
        <fullName evidence="1">Phage capsid-like C-terminal domain-containing protein</fullName>
    </recommendedName>
</protein>
<dbReference type="EMBL" id="SNRY01000147">
    <property type="protein sequence ID" value="KAA6346006.1"/>
    <property type="molecule type" value="Genomic_DNA"/>
</dbReference>
<name>A0A5J4SIH0_9ZZZZ</name>
<evidence type="ECO:0000259" key="1">
    <source>
        <dbReference type="Pfam" id="PF05065"/>
    </source>
</evidence>
<dbReference type="InterPro" id="IPR054612">
    <property type="entry name" value="Phage_capsid-like_C"/>
</dbReference>
<organism evidence="2">
    <name type="scientific">termite gut metagenome</name>
    <dbReference type="NCBI Taxonomy" id="433724"/>
    <lineage>
        <taxon>unclassified sequences</taxon>
        <taxon>metagenomes</taxon>
        <taxon>organismal metagenomes</taxon>
    </lineage>
</organism>
<sequence length="144" mass="15706">MAFVYNFLSIFLTFFNSANGLNLNSNVDNSSTNGKRAYIISNELKNYLRLLSKNEKGFVLENGKVDNETVFATSNCMAGAGLYGDFSNLLIGQWAGTSILIDNVTQASKGNIRLVICGFFDFALSHKEAFSIANLPTAPTKNKA</sequence>
<evidence type="ECO:0000313" key="2">
    <source>
        <dbReference type="EMBL" id="KAA6346006.1"/>
    </source>
</evidence>
<comment type="caution">
    <text evidence="2">The sequence shown here is derived from an EMBL/GenBank/DDBJ whole genome shotgun (WGS) entry which is preliminary data.</text>
</comment>
<gene>
    <name evidence="2" type="ORF">EZS27_006486</name>
</gene>